<sequence>MTAPPERTTRRRLLGTLGVGTAAVLGGCAGVSDGPTYVDGTVDDAGGGSRNASEMAAAEAVAEREVNDAASHLEVLSLEEHEFVVESGYKGPTVQGAVTNTGDDPVEVVEVRVRVYDDTGAQLGRYVASTGDVAPGATWRFEVILLASAEDIADYDVAVLGVPD</sequence>
<keyword evidence="2" id="KW-1185">Reference proteome</keyword>
<protein>
    <submittedName>
        <fullName evidence="1">Uncharacterized protein</fullName>
    </submittedName>
</protein>
<evidence type="ECO:0000313" key="1">
    <source>
        <dbReference type="EMBL" id="QLG29574.1"/>
    </source>
</evidence>
<dbReference type="InterPro" id="IPR047676">
    <property type="entry name" value="FxLYD_dom"/>
</dbReference>
<organism evidence="1 2">
    <name type="scientific">Halorarum halophilum</name>
    <dbReference type="NCBI Taxonomy" id="2743090"/>
    <lineage>
        <taxon>Archaea</taxon>
        <taxon>Methanobacteriati</taxon>
        <taxon>Methanobacteriota</taxon>
        <taxon>Stenosarchaea group</taxon>
        <taxon>Halobacteria</taxon>
        <taxon>Halobacteriales</taxon>
        <taxon>Haloferacaceae</taxon>
        <taxon>Halorarum</taxon>
    </lineage>
</organism>
<geneLocation type="plasmid" evidence="1 2">
    <name>unnamed1</name>
</geneLocation>
<dbReference type="InterPro" id="IPR006311">
    <property type="entry name" value="TAT_signal"/>
</dbReference>
<dbReference type="Proteomes" id="UP000509750">
    <property type="component" value="Plasmid unnamed1"/>
</dbReference>
<dbReference type="RefSeq" id="WP_179171148.1">
    <property type="nucleotide sequence ID" value="NZ_CP058530.1"/>
</dbReference>
<dbReference type="NCBIfam" id="NF038353">
    <property type="entry name" value="FxLYD_dom"/>
    <property type="match status" value="1"/>
</dbReference>
<dbReference type="AlphaFoldDB" id="A0A7D5KA36"/>
<dbReference type="GeneID" id="56030837"/>
<gene>
    <name evidence="1" type="ORF">HUG10_18350</name>
</gene>
<proteinExistence type="predicted"/>
<dbReference type="PROSITE" id="PS51257">
    <property type="entry name" value="PROKAR_LIPOPROTEIN"/>
    <property type="match status" value="1"/>
</dbReference>
<dbReference type="PROSITE" id="PS51318">
    <property type="entry name" value="TAT"/>
    <property type="match status" value="1"/>
</dbReference>
<name>A0A7D5KA36_9EURY</name>
<dbReference type="EMBL" id="CP058530">
    <property type="protein sequence ID" value="QLG29574.1"/>
    <property type="molecule type" value="Genomic_DNA"/>
</dbReference>
<evidence type="ECO:0000313" key="2">
    <source>
        <dbReference type="Proteomes" id="UP000509750"/>
    </source>
</evidence>
<dbReference type="OrthoDB" id="346497at2157"/>
<dbReference type="KEGG" id="halg:HUG10_18350"/>
<keyword evidence="1" id="KW-0614">Plasmid</keyword>
<reference evidence="1 2" key="1">
    <citation type="submission" date="2020-07" db="EMBL/GenBank/DDBJ databases">
        <title>Gai3-2, isolated from salt lake.</title>
        <authorList>
            <person name="Cui H."/>
            <person name="Shi X."/>
        </authorList>
    </citation>
    <scope>NUCLEOTIDE SEQUENCE [LARGE SCALE GENOMIC DNA]</scope>
    <source>
        <strain evidence="1 2">Gai3-2</strain>
        <plasmid evidence="1 2">unnamed1</plasmid>
    </source>
</reference>
<accession>A0A7D5KA36</accession>